<name>A0A845GBS6_9BURK</name>
<feature type="transmembrane region" description="Helical" evidence="1">
    <location>
        <begin position="107"/>
        <end position="126"/>
    </location>
</feature>
<keyword evidence="1" id="KW-0472">Membrane</keyword>
<feature type="transmembrane region" description="Helical" evidence="1">
    <location>
        <begin position="76"/>
        <end position="100"/>
    </location>
</feature>
<dbReference type="InterPro" id="IPR036938">
    <property type="entry name" value="PAP2/HPO_sf"/>
</dbReference>
<dbReference type="Proteomes" id="UP000470302">
    <property type="component" value="Unassembled WGS sequence"/>
</dbReference>
<dbReference type="CDD" id="cd03392">
    <property type="entry name" value="PAP2_like_2"/>
    <property type="match status" value="1"/>
</dbReference>
<feature type="domain" description="Phosphatidic acid phosphatase type 2/haloperoxidase" evidence="2">
    <location>
        <begin position="108"/>
        <end position="222"/>
    </location>
</feature>
<evidence type="ECO:0000313" key="4">
    <source>
        <dbReference type="Proteomes" id="UP000470302"/>
    </source>
</evidence>
<gene>
    <name evidence="3" type="ORF">GTP91_24035</name>
</gene>
<feature type="transmembrane region" description="Helical" evidence="1">
    <location>
        <begin position="146"/>
        <end position="167"/>
    </location>
</feature>
<evidence type="ECO:0000256" key="1">
    <source>
        <dbReference type="SAM" id="Phobius"/>
    </source>
</evidence>
<dbReference type="InterPro" id="IPR000326">
    <property type="entry name" value="PAP2/HPO"/>
</dbReference>
<evidence type="ECO:0000313" key="3">
    <source>
        <dbReference type="EMBL" id="MYM90229.1"/>
    </source>
</evidence>
<organism evidence="3 4">
    <name type="scientific">Duganella vulcania</name>
    <dbReference type="NCBI Taxonomy" id="2692166"/>
    <lineage>
        <taxon>Bacteria</taxon>
        <taxon>Pseudomonadati</taxon>
        <taxon>Pseudomonadota</taxon>
        <taxon>Betaproteobacteria</taxon>
        <taxon>Burkholderiales</taxon>
        <taxon>Oxalobacteraceae</taxon>
        <taxon>Telluria group</taxon>
        <taxon>Duganella</taxon>
    </lineage>
</organism>
<feature type="transmembrane region" description="Helical" evidence="1">
    <location>
        <begin position="21"/>
        <end position="41"/>
    </location>
</feature>
<dbReference type="SUPFAM" id="SSF48317">
    <property type="entry name" value="Acid phosphatase/Vanadium-dependent haloperoxidase"/>
    <property type="match status" value="1"/>
</dbReference>
<protein>
    <submittedName>
        <fullName evidence="3">Phosphatase PAP2 family protein</fullName>
    </submittedName>
</protein>
<comment type="caution">
    <text evidence="3">The sequence shown here is derived from an EMBL/GenBank/DDBJ whole genome shotgun (WGS) entry which is preliminary data.</text>
</comment>
<dbReference type="Pfam" id="PF01569">
    <property type="entry name" value="PAP2"/>
    <property type="match status" value="1"/>
</dbReference>
<reference evidence="3 4" key="1">
    <citation type="submission" date="2020-01" db="EMBL/GenBank/DDBJ databases">
        <title>Novel species isolated from a subtropical stream in China.</title>
        <authorList>
            <person name="Lu H."/>
        </authorList>
    </citation>
    <scope>NUCLEOTIDE SEQUENCE [LARGE SCALE GENOMIC DNA]</scope>
    <source>
        <strain evidence="3 4">FT82W</strain>
    </source>
</reference>
<sequence length="237" mass="26133">MEHQIFSKFIRFIEARLSPGGEFGLHLTAGLGLLLVSVAIFGELAEDVMGKEAITVLDMQVAHWFHAHAFEPLTSFMLGVSLVHTGAGMVVLVAALGWYFWRVRARYWLLALLVAVPTGAMLNVALKYHFERVRPVFDEPLVTLMTYSFPSGHTSAATLFYGLLASYAMIARPHWHVRLGAAAACAMMVLLVALSRVYLGAHYLSDVLAAMAESVAWLAVCITAISTLRRRREAKTL</sequence>
<evidence type="ECO:0000259" key="2">
    <source>
        <dbReference type="SMART" id="SM00014"/>
    </source>
</evidence>
<dbReference type="Gene3D" id="1.20.144.10">
    <property type="entry name" value="Phosphatidic acid phosphatase type 2/haloperoxidase"/>
    <property type="match status" value="2"/>
</dbReference>
<keyword evidence="1" id="KW-0812">Transmembrane</keyword>
<feature type="transmembrane region" description="Helical" evidence="1">
    <location>
        <begin position="207"/>
        <end position="228"/>
    </location>
</feature>
<keyword evidence="1" id="KW-1133">Transmembrane helix</keyword>
<feature type="transmembrane region" description="Helical" evidence="1">
    <location>
        <begin position="179"/>
        <end position="201"/>
    </location>
</feature>
<dbReference type="EMBL" id="WWCW01000110">
    <property type="protein sequence ID" value="MYM90229.1"/>
    <property type="molecule type" value="Genomic_DNA"/>
</dbReference>
<dbReference type="PANTHER" id="PTHR14969:SF13">
    <property type="entry name" value="AT30094P"/>
    <property type="match status" value="1"/>
</dbReference>
<dbReference type="SMART" id="SM00014">
    <property type="entry name" value="acidPPc"/>
    <property type="match status" value="1"/>
</dbReference>
<accession>A0A845GBS6</accession>
<dbReference type="PANTHER" id="PTHR14969">
    <property type="entry name" value="SPHINGOSINE-1-PHOSPHATE PHOSPHOHYDROLASE"/>
    <property type="match status" value="1"/>
</dbReference>
<proteinExistence type="predicted"/>
<dbReference type="RefSeq" id="WP_161099039.1">
    <property type="nucleotide sequence ID" value="NZ_WWCW01000110.1"/>
</dbReference>
<dbReference type="AlphaFoldDB" id="A0A845GBS6"/>